<comment type="caution">
    <text evidence="2">The sequence shown here is derived from an EMBL/GenBank/DDBJ whole genome shotgun (WGS) entry which is preliminary data.</text>
</comment>
<name>A0ABW4GS46_9ACTN</name>
<protein>
    <recommendedName>
        <fullName evidence="4">Coronafacic acid synthetase</fullName>
    </recommendedName>
</protein>
<organism evidence="2 3">
    <name type="scientific">Nonomuraea guangzhouensis</name>
    <dbReference type="NCBI Taxonomy" id="1291555"/>
    <lineage>
        <taxon>Bacteria</taxon>
        <taxon>Bacillati</taxon>
        <taxon>Actinomycetota</taxon>
        <taxon>Actinomycetes</taxon>
        <taxon>Streptosporangiales</taxon>
        <taxon>Streptosporangiaceae</taxon>
        <taxon>Nonomuraea</taxon>
    </lineage>
</organism>
<feature type="compositionally biased region" description="Basic and acidic residues" evidence="1">
    <location>
        <begin position="222"/>
        <end position="235"/>
    </location>
</feature>
<sequence length="235" mass="24277">MYGERPGLSTLARGLRETGDLVAEGRRTASFYADPAAWLVVSAVEAALAEAPEAVRWETAEIGALAVSDHGTRHTMRSVADSAARGRVSPLRFAGANPGSLAGLLCITLGFRGPSLLVCMPPDRAARVVALIAAGWLATGECRYVAVAEHTVNGTHHTAVGRILGPSPGHHATVGQDSLPGHHATTGQDPLPGRRIATDRMPGPLPGRPITGGVSDPTPGHHAADGRTAGPDDER</sequence>
<gene>
    <name evidence="2" type="ORF">ACFSJ0_44165</name>
</gene>
<dbReference type="EMBL" id="JBHUCM010000043">
    <property type="protein sequence ID" value="MFD1544102.1"/>
    <property type="molecule type" value="Genomic_DNA"/>
</dbReference>
<evidence type="ECO:0000256" key="1">
    <source>
        <dbReference type="SAM" id="MobiDB-lite"/>
    </source>
</evidence>
<feature type="region of interest" description="Disordered" evidence="1">
    <location>
        <begin position="164"/>
        <end position="235"/>
    </location>
</feature>
<dbReference type="Proteomes" id="UP001597097">
    <property type="component" value="Unassembled WGS sequence"/>
</dbReference>
<reference evidence="3" key="1">
    <citation type="journal article" date="2019" name="Int. J. Syst. Evol. Microbiol.">
        <title>The Global Catalogue of Microorganisms (GCM) 10K type strain sequencing project: providing services to taxonomists for standard genome sequencing and annotation.</title>
        <authorList>
            <consortium name="The Broad Institute Genomics Platform"/>
            <consortium name="The Broad Institute Genome Sequencing Center for Infectious Disease"/>
            <person name="Wu L."/>
            <person name="Ma J."/>
        </authorList>
    </citation>
    <scope>NUCLEOTIDE SEQUENCE [LARGE SCALE GENOMIC DNA]</scope>
    <source>
        <strain evidence="3">CGMCC 1.15399</strain>
    </source>
</reference>
<evidence type="ECO:0008006" key="4">
    <source>
        <dbReference type="Google" id="ProtNLM"/>
    </source>
</evidence>
<keyword evidence="3" id="KW-1185">Reference proteome</keyword>
<evidence type="ECO:0000313" key="2">
    <source>
        <dbReference type="EMBL" id="MFD1544102.1"/>
    </source>
</evidence>
<accession>A0ABW4GS46</accession>
<evidence type="ECO:0000313" key="3">
    <source>
        <dbReference type="Proteomes" id="UP001597097"/>
    </source>
</evidence>
<proteinExistence type="predicted"/>
<dbReference type="RefSeq" id="WP_219528372.1">
    <property type="nucleotide sequence ID" value="NZ_JAHKRM010000004.1"/>
</dbReference>